<feature type="coiled-coil region" evidence="7">
    <location>
        <begin position="160"/>
        <end position="204"/>
    </location>
</feature>
<keyword evidence="1" id="KW-0813">Transport</keyword>
<dbReference type="InterPro" id="IPR008995">
    <property type="entry name" value="Mo/tungstate-bd_C_term_dom"/>
</dbReference>
<dbReference type="Gene3D" id="3.40.50.300">
    <property type="entry name" value="P-loop containing nucleotide triphosphate hydrolases"/>
    <property type="match status" value="2"/>
</dbReference>
<evidence type="ECO:0000256" key="3">
    <source>
        <dbReference type="ARBA" id="ARBA00022741"/>
    </source>
</evidence>
<dbReference type="GO" id="GO:0005524">
    <property type="term" value="F:ATP binding"/>
    <property type="evidence" value="ECO:0007669"/>
    <property type="project" value="UniProtKB-KW"/>
</dbReference>
<sequence>MEIKSNNTVIKPQGLPSHIEDLYQKLKVEFLNNRTNSPDLNVLVIDNIDKVYENGFQAVFGTSLFLKKGEFLSLLGPSGCGKTTTLRAIAGLDTATSGQIYINGADVTYSEPIDRDITMVFQNYALFPHLSVRKNITFGLDANPSKIGKEAKYYKEEKFIKNKINNLKQIQNDIVNLLKIKQKNQALLEKIQKHQAIYDKLKNKQSKKALSLFFKINGWKSVYQINTKKIAALESDKENAQAYGVEVESWKKKLEEVKLKKAQAAKEDNKKEIKEAKLKEVSEILGLDYYLDRKPAALSGGQRQRVALGRSIVSNPTLFLMDEPLSNLDAKLRASMRSEIRKIHERVNAATVYVTHDQIEAMTMSDKIAIMSDGFIQQIGSPDEVYKNPANLFVAQFIGNPTMNLFEGRFKDGHFVSNDWKVLIPNWKTKNIMPDVDIVFGIRPQDIYLTNDDYPNSNPTYFVEVVRSELLGNEIQYIGVIKELQKEIVFITDTYNKFKPGQVTKISIIPDRIHIFDKQTTISLTSEFNYETLSSLKNWVESEDKIKVKRDLLEFSKKQKLQIFSVIKLLKNLVKKVLKK</sequence>
<dbReference type="GO" id="GO:0016887">
    <property type="term" value="F:ATP hydrolysis activity"/>
    <property type="evidence" value="ECO:0007669"/>
    <property type="project" value="InterPro"/>
</dbReference>
<evidence type="ECO:0000256" key="6">
    <source>
        <dbReference type="ARBA" id="ARBA00023136"/>
    </source>
</evidence>
<dbReference type="SUPFAM" id="SSF50331">
    <property type="entry name" value="MOP-like"/>
    <property type="match status" value="1"/>
</dbReference>
<dbReference type="Gene3D" id="2.40.50.100">
    <property type="match status" value="1"/>
</dbReference>
<keyword evidence="10" id="KW-1185">Reference proteome</keyword>
<dbReference type="InterPro" id="IPR012340">
    <property type="entry name" value="NA-bd_OB-fold"/>
</dbReference>
<protein>
    <submittedName>
        <fullName evidence="9">Putative ABC transporter protein</fullName>
    </submittedName>
</protein>
<keyword evidence="2" id="KW-1003">Cell membrane</keyword>
<gene>
    <name evidence="9" type="ordered locus">MS53_0102</name>
</gene>
<keyword evidence="7" id="KW-0175">Coiled coil</keyword>
<evidence type="ECO:0000313" key="10">
    <source>
        <dbReference type="Proteomes" id="UP000000549"/>
    </source>
</evidence>
<dbReference type="GO" id="GO:0055052">
    <property type="term" value="C:ATP-binding cassette (ABC) transporter complex, substrate-binding subunit-containing"/>
    <property type="evidence" value="ECO:0007669"/>
    <property type="project" value="TreeGrafter"/>
</dbReference>
<dbReference type="RefSeq" id="WP_041351828.1">
    <property type="nucleotide sequence ID" value="NC_007294.1"/>
</dbReference>
<keyword evidence="6" id="KW-0472">Membrane</keyword>
<keyword evidence="3" id="KW-0547">Nucleotide-binding</keyword>
<dbReference type="InterPro" id="IPR017871">
    <property type="entry name" value="ABC_transporter-like_CS"/>
</dbReference>
<evidence type="ECO:0000313" key="9">
    <source>
        <dbReference type="EMBL" id="AAZ43523.2"/>
    </source>
</evidence>
<evidence type="ECO:0000256" key="1">
    <source>
        <dbReference type="ARBA" id="ARBA00022448"/>
    </source>
</evidence>
<dbReference type="SUPFAM" id="SSF52540">
    <property type="entry name" value="P-loop containing nucleoside triphosphate hydrolases"/>
    <property type="match status" value="1"/>
</dbReference>
<evidence type="ECO:0000256" key="5">
    <source>
        <dbReference type="ARBA" id="ARBA00022967"/>
    </source>
</evidence>
<dbReference type="InterPro" id="IPR003593">
    <property type="entry name" value="AAA+_ATPase"/>
</dbReference>
<evidence type="ECO:0000256" key="2">
    <source>
        <dbReference type="ARBA" id="ARBA00022475"/>
    </source>
</evidence>
<dbReference type="PROSITE" id="PS50893">
    <property type="entry name" value="ABC_TRANSPORTER_2"/>
    <property type="match status" value="1"/>
</dbReference>
<dbReference type="KEGG" id="msy:MS53_0102"/>
<evidence type="ECO:0000256" key="7">
    <source>
        <dbReference type="SAM" id="Coils"/>
    </source>
</evidence>
<dbReference type="PANTHER" id="PTHR43875">
    <property type="entry name" value="MALTODEXTRIN IMPORT ATP-BINDING PROTEIN MSMX"/>
    <property type="match status" value="1"/>
</dbReference>
<dbReference type="STRING" id="262723.MS53_0102"/>
<feature type="domain" description="ABC transporter" evidence="8">
    <location>
        <begin position="43"/>
        <end position="398"/>
    </location>
</feature>
<evidence type="ECO:0000256" key="4">
    <source>
        <dbReference type="ARBA" id="ARBA00022840"/>
    </source>
</evidence>
<organism evidence="9 10">
    <name type="scientific">Mycoplasmopsis synoviae (strain 53)</name>
    <name type="common">Mycoplasma synoviae</name>
    <dbReference type="NCBI Taxonomy" id="262723"/>
    <lineage>
        <taxon>Bacteria</taxon>
        <taxon>Bacillati</taxon>
        <taxon>Mycoplasmatota</taxon>
        <taxon>Mycoplasmoidales</taxon>
        <taxon>Metamycoplasmataceae</taxon>
        <taxon>Mycoplasmopsis</taxon>
    </lineage>
</organism>
<evidence type="ECO:0000259" key="8">
    <source>
        <dbReference type="PROSITE" id="PS50893"/>
    </source>
</evidence>
<dbReference type="Gene3D" id="2.40.50.140">
    <property type="entry name" value="Nucleic acid-binding proteins"/>
    <property type="match status" value="1"/>
</dbReference>
<dbReference type="InterPro" id="IPR047641">
    <property type="entry name" value="ABC_transpr_MalK/UgpC-like"/>
</dbReference>
<dbReference type="InterPro" id="IPR003439">
    <property type="entry name" value="ABC_transporter-like_ATP-bd"/>
</dbReference>
<proteinExistence type="predicted"/>
<dbReference type="OrthoDB" id="394852at2"/>
<keyword evidence="5" id="KW-1278">Translocase</keyword>
<dbReference type="AlphaFoldDB" id="Q4A6U8"/>
<dbReference type="InterPro" id="IPR027417">
    <property type="entry name" value="P-loop_NTPase"/>
</dbReference>
<dbReference type="EMBL" id="AE017245">
    <property type="protein sequence ID" value="AAZ43523.2"/>
    <property type="molecule type" value="Genomic_DNA"/>
</dbReference>
<dbReference type="Proteomes" id="UP000000549">
    <property type="component" value="Chromosome"/>
</dbReference>
<dbReference type="PANTHER" id="PTHR43875:SF15">
    <property type="entry name" value="TREHALOSE IMPORT ATP-BINDING PROTEIN SUGC"/>
    <property type="match status" value="1"/>
</dbReference>
<dbReference type="HOGENOM" id="CLU_000604_1_1_14"/>
<dbReference type="Pfam" id="PF00005">
    <property type="entry name" value="ABC_tran"/>
    <property type="match status" value="2"/>
</dbReference>
<accession>Q4A6U8</accession>
<dbReference type="eggNOG" id="COG3839">
    <property type="taxonomic scope" value="Bacteria"/>
</dbReference>
<reference evidence="9 10" key="1">
    <citation type="journal article" date="2005" name="J. Bacteriol.">
        <title>Swine and poultry pathogens: the complete genome sequences of two strains of Mycoplasma hyopneumoniae and a strain of Mycoplasma synoviae.</title>
        <authorList>
            <person name="Vasconcelos A.T."/>
            <person name="Ferreira H.B."/>
            <person name="Bizarro C.V."/>
            <person name="Bonatto S.L."/>
            <person name="Carvalho M.O."/>
            <person name="Pinto P.M."/>
            <person name="Almeida D.F."/>
            <person name="Almeida L.G."/>
            <person name="Almeida R."/>
            <person name="Alves-Filho L."/>
            <person name="Assuncao E.N."/>
            <person name="Azevedo V.A."/>
            <person name="Bogo M.R."/>
            <person name="Brigido M.M."/>
            <person name="Brocchi M."/>
            <person name="Burity H.A."/>
            <person name="Camargo A.A."/>
            <person name="Camargo S.S."/>
            <person name="Carepo M.S."/>
            <person name="Carraro D.M."/>
            <person name="de Mattos Cascardo J.C."/>
            <person name="Castro L.A."/>
            <person name="Cavalcanti G."/>
            <person name="Chemale G."/>
            <person name="Collevatti R.G."/>
            <person name="Cunha C.W."/>
            <person name="Dallagiovanna B."/>
            <person name="Dambros B.P."/>
            <person name="Dellagostin O.A."/>
            <person name="Falcao C."/>
            <person name="Fantinatti-Garboggini F."/>
            <person name="Felipe M.S."/>
            <person name="Fiorentin L."/>
            <person name="Franco G.R."/>
            <person name="Freitas N.S."/>
            <person name="Frias D."/>
            <person name="Grangeiro T.B."/>
            <person name="Grisard E.C."/>
            <person name="Guimaraes C.T."/>
            <person name="Hungria M."/>
            <person name="Jardim S.N."/>
            <person name="Krieger M.A."/>
            <person name="Laurino J.P."/>
            <person name="Lima L.F."/>
            <person name="Lopes M.I."/>
            <person name="Loreto E.L."/>
            <person name="Madeira H.M."/>
            <person name="Manfio G.P."/>
            <person name="Maranhao A.Q."/>
            <person name="Martinkovics C.T."/>
            <person name="Medeiros S.R."/>
            <person name="Moreira M.A."/>
            <person name="Neiva M."/>
            <person name="Ramalho-Neto C.E."/>
            <person name="Nicolas M.F."/>
            <person name="Oliveira S.C."/>
            <person name="Paixao R.F."/>
            <person name="Pedrosa F.O."/>
            <person name="Pena S.D."/>
            <person name="Pereira M."/>
            <person name="Pereira-Ferrari L."/>
            <person name="Piffer I."/>
            <person name="Pinto L.S."/>
            <person name="Potrich D.P."/>
            <person name="Salim A.C."/>
            <person name="Santos F.R."/>
            <person name="Schmitt R."/>
            <person name="Schneider M.P."/>
            <person name="Schrank A."/>
            <person name="Schrank I.S."/>
            <person name="Schuck A.F."/>
            <person name="Seuanez H.N."/>
            <person name="Silva D.W."/>
            <person name="Silva R."/>
            <person name="Silva S.C."/>
            <person name="Soares C.M."/>
            <person name="Souza K.R."/>
            <person name="Souza R.C."/>
            <person name="Staats C.C."/>
            <person name="Steffens M.B."/>
            <person name="Teixeira S.M."/>
            <person name="Urmenyi T.P."/>
            <person name="Vainstein M.H."/>
            <person name="Zuccherato L.W."/>
            <person name="Simpson A.J."/>
            <person name="Zaha A."/>
        </authorList>
    </citation>
    <scope>NUCLEOTIDE SEQUENCE [LARGE SCALE GENOMIC DNA]</scope>
    <source>
        <strain evidence="9 10">53</strain>
    </source>
</reference>
<dbReference type="SMART" id="SM00382">
    <property type="entry name" value="AAA"/>
    <property type="match status" value="1"/>
</dbReference>
<keyword evidence="4" id="KW-0067">ATP-binding</keyword>
<feature type="coiled-coil region" evidence="7">
    <location>
        <begin position="247"/>
        <end position="279"/>
    </location>
</feature>
<dbReference type="PROSITE" id="PS00211">
    <property type="entry name" value="ABC_TRANSPORTER_1"/>
    <property type="match status" value="1"/>
</dbReference>
<name>Q4A6U8_MYCS5</name>